<comment type="caution">
    <text evidence="1">The sequence shown here is derived from an EMBL/GenBank/DDBJ whole genome shotgun (WGS) entry which is preliminary data.</text>
</comment>
<evidence type="ECO:0000313" key="2">
    <source>
        <dbReference type="Proteomes" id="UP000828390"/>
    </source>
</evidence>
<reference evidence="1" key="2">
    <citation type="submission" date="2020-11" db="EMBL/GenBank/DDBJ databases">
        <authorList>
            <person name="McCartney M.A."/>
            <person name="Auch B."/>
            <person name="Kono T."/>
            <person name="Mallez S."/>
            <person name="Becker A."/>
            <person name="Gohl D.M."/>
            <person name="Silverstein K.A.T."/>
            <person name="Koren S."/>
            <person name="Bechman K.B."/>
            <person name="Herman A."/>
            <person name="Abrahante J.E."/>
            <person name="Garbe J."/>
        </authorList>
    </citation>
    <scope>NUCLEOTIDE SEQUENCE</scope>
    <source>
        <strain evidence="1">Duluth1</strain>
        <tissue evidence="1">Whole animal</tissue>
    </source>
</reference>
<dbReference type="Proteomes" id="UP000828390">
    <property type="component" value="Unassembled WGS sequence"/>
</dbReference>
<dbReference type="EMBL" id="JAIWYP010000011">
    <property type="protein sequence ID" value="KAH3741255.1"/>
    <property type="molecule type" value="Genomic_DNA"/>
</dbReference>
<accession>A0A9D4D9V4</accession>
<dbReference type="AlphaFoldDB" id="A0A9D4D9V4"/>
<proteinExistence type="predicted"/>
<protein>
    <submittedName>
        <fullName evidence="1">Uncharacterized protein</fullName>
    </submittedName>
</protein>
<name>A0A9D4D9V4_DREPO</name>
<sequence>MTNCNKNVTEKSIISFGDLELDPSDFKRHQKVEVHARYLHAKYERVLKVV</sequence>
<gene>
    <name evidence="1" type="ORF">DPMN_047977</name>
</gene>
<reference evidence="1" key="1">
    <citation type="journal article" date="2019" name="bioRxiv">
        <title>The Genome of the Zebra Mussel, Dreissena polymorpha: A Resource for Invasive Species Research.</title>
        <authorList>
            <person name="McCartney M.A."/>
            <person name="Auch B."/>
            <person name="Kono T."/>
            <person name="Mallez S."/>
            <person name="Zhang Y."/>
            <person name="Obille A."/>
            <person name="Becker A."/>
            <person name="Abrahante J.E."/>
            <person name="Garbe J."/>
            <person name="Badalamenti J.P."/>
            <person name="Herman A."/>
            <person name="Mangelson H."/>
            <person name="Liachko I."/>
            <person name="Sullivan S."/>
            <person name="Sone E.D."/>
            <person name="Koren S."/>
            <person name="Silverstein K.A.T."/>
            <person name="Beckman K.B."/>
            <person name="Gohl D.M."/>
        </authorList>
    </citation>
    <scope>NUCLEOTIDE SEQUENCE</scope>
    <source>
        <strain evidence="1">Duluth1</strain>
        <tissue evidence="1">Whole animal</tissue>
    </source>
</reference>
<keyword evidence="2" id="KW-1185">Reference proteome</keyword>
<evidence type="ECO:0000313" key="1">
    <source>
        <dbReference type="EMBL" id="KAH3741255.1"/>
    </source>
</evidence>
<organism evidence="1 2">
    <name type="scientific">Dreissena polymorpha</name>
    <name type="common">Zebra mussel</name>
    <name type="synonym">Mytilus polymorpha</name>
    <dbReference type="NCBI Taxonomy" id="45954"/>
    <lineage>
        <taxon>Eukaryota</taxon>
        <taxon>Metazoa</taxon>
        <taxon>Spiralia</taxon>
        <taxon>Lophotrochozoa</taxon>
        <taxon>Mollusca</taxon>
        <taxon>Bivalvia</taxon>
        <taxon>Autobranchia</taxon>
        <taxon>Heteroconchia</taxon>
        <taxon>Euheterodonta</taxon>
        <taxon>Imparidentia</taxon>
        <taxon>Neoheterodontei</taxon>
        <taxon>Myida</taxon>
        <taxon>Dreissenoidea</taxon>
        <taxon>Dreissenidae</taxon>
        <taxon>Dreissena</taxon>
    </lineage>
</organism>